<comment type="pathway">
    <text evidence="5">Isoprenoid biosynthesis; isopentenyl diphosphate biosynthesis via DXP pathway; isopentenyl diphosphate from 1-deoxy-D-xylulose 5-phosphate: step 6/6.</text>
</comment>
<evidence type="ECO:0000256" key="1">
    <source>
        <dbReference type="ARBA" id="ARBA00022485"/>
    </source>
</evidence>
<dbReference type="PANTHER" id="PTHR30426">
    <property type="entry name" value="4-HYDROXY-3-METHYLBUT-2-ENYL DIPHOSPHATE REDUCTASE"/>
    <property type="match status" value="1"/>
</dbReference>
<dbReference type="GO" id="GO:0016114">
    <property type="term" value="P:terpenoid biosynthetic process"/>
    <property type="evidence" value="ECO:0007669"/>
    <property type="project" value="UniProtKB-UniRule"/>
</dbReference>
<feature type="binding site" evidence="5">
    <location>
        <position position="236"/>
    </location>
    <ligand>
        <name>dimethylallyl diphosphate</name>
        <dbReference type="ChEBI" id="CHEBI:57623"/>
    </ligand>
</feature>
<dbReference type="Proteomes" id="UP000671995">
    <property type="component" value="Chromosome"/>
</dbReference>
<dbReference type="NCBIfam" id="TIGR00216">
    <property type="entry name" value="ispH_lytB"/>
    <property type="match status" value="1"/>
</dbReference>
<feature type="binding site" evidence="5">
    <location>
        <position position="131"/>
    </location>
    <ligand>
        <name>(2E)-4-hydroxy-3-methylbut-2-enyl diphosphate</name>
        <dbReference type="ChEBI" id="CHEBI:128753"/>
    </ligand>
</feature>
<dbReference type="GO" id="GO:0051539">
    <property type="term" value="F:4 iron, 4 sulfur cluster binding"/>
    <property type="evidence" value="ECO:0007669"/>
    <property type="project" value="UniProtKB-UniRule"/>
</dbReference>
<evidence type="ECO:0000313" key="6">
    <source>
        <dbReference type="EMBL" id="QTQ12289.1"/>
    </source>
</evidence>
<comment type="catalytic activity">
    <reaction evidence="5">
        <text>isopentenyl diphosphate + 2 oxidized [2Fe-2S]-[ferredoxin] + H2O = (2E)-4-hydroxy-3-methylbut-2-enyl diphosphate + 2 reduced [2Fe-2S]-[ferredoxin] + 2 H(+)</text>
        <dbReference type="Rhea" id="RHEA:24488"/>
        <dbReference type="Rhea" id="RHEA-COMP:10000"/>
        <dbReference type="Rhea" id="RHEA-COMP:10001"/>
        <dbReference type="ChEBI" id="CHEBI:15377"/>
        <dbReference type="ChEBI" id="CHEBI:15378"/>
        <dbReference type="ChEBI" id="CHEBI:33737"/>
        <dbReference type="ChEBI" id="CHEBI:33738"/>
        <dbReference type="ChEBI" id="CHEBI:128753"/>
        <dbReference type="ChEBI" id="CHEBI:128769"/>
        <dbReference type="EC" id="1.17.7.4"/>
    </reaction>
</comment>
<feature type="binding site" evidence="5">
    <location>
        <position position="236"/>
    </location>
    <ligand>
        <name>isopentenyl diphosphate</name>
        <dbReference type="ChEBI" id="CHEBI:128769"/>
    </ligand>
</feature>
<dbReference type="Gene3D" id="3.40.50.11270">
    <property type="match status" value="1"/>
</dbReference>
<keyword evidence="5" id="KW-0414">Isoprene biosynthesis</keyword>
<evidence type="ECO:0000256" key="3">
    <source>
        <dbReference type="ARBA" id="ARBA00023004"/>
    </source>
</evidence>
<feature type="binding site" evidence="5">
    <location>
        <position position="131"/>
    </location>
    <ligand>
        <name>dimethylallyl diphosphate</name>
        <dbReference type="ChEBI" id="CHEBI:57623"/>
    </ligand>
</feature>
<dbReference type="HAMAP" id="MF_00191">
    <property type="entry name" value="IspH"/>
    <property type="match status" value="1"/>
</dbReference>
<feature type="binding site" evidence="5">
    <location>
        <position position="277"/>
    </location>
    <ligand>
        <name>(2E)-4-hydroxy-3-methylbut-2-enyl diphosphate</name>
        <dbReference type="ChEBI" id="CHEBI:128753"/>
    </ligand>
</feature>
<proteinExistence type="inferred from homology"/>
<dbReference type="EMBL" id="CP054257">
    <property type="protein sequence ID" value="QTQ12289.1"/>
    <property type="molecule type" value="Genomic_DNA"/>
</dbReference>
<gene>
    <name evidence="5 6" type="primary">ispH</name>
    <name evidence="6" type="ORF">HRI96_08810</name>
</gene>
<feature type="active site" description="Proton donor" evidence="5">
    <location>
        <position position="133"/>
    </location>
</feature>
<dbReference type="GO" id="GO:0046872">
    <property type="term" value="F:metal ion binding"/>
    <property type="evidence" value="ECO:0007669"/>
    <property type="project" value="UniProtKB-KW"/>
</dbReference>
<keyword evidence="2 5" id="KW-0479">Metal-binding</keyword>
<feature type="binding site" evidence="5">
    <location>
        <position position="12"/>
    </location>
    <ligand>
        <name>[4Fe-4S] cluster</name>
        <dbReference type="ChEBI" id="CHEBI:49883"/>
    </ligand>
</feature>
<keyword evidence="4 5" id="KW-0411">Iron-sulfur</keyword>
<protein>
    <recommendedName>
        <fullName evidence="5">4-hydroxy-3-methylbut-2-enyl diphosphate reductase</fullName>
        <shortName evidence="5">HMBPP reductase</shortName>
        <ecNumber evidence="5">1.17.7.4</ecNumber>
    </recommendedName>
</protein>
<feature type="binding site" evidence="5">
    <location>
        <position position="236"/>
    </location>
    <ligand>
        <name>(2E)-4-hydroxy-3-methylbut-2-enyl diphosphate</name>
        <dbReference type="ChEBI" id="CHEBI:128753"/>
    </ligand>
</feature>
<feature type="binding site" evidence="5">
    <location>
        <position position="46"/>
    </location>
    <ligand>
        <name>(2E)-4-hydroxy-3-methylbut-2-enyl diphosphate</name>
        <dbReference type="ChEBI" id="CHEBI:128753"/>
    </ligand>
</feature>
<keyword evidence="3 5" id="KW-0408">Iron</keyword>
<dbReference type="GO" id="GO:0051745">
    <property type="term" value="F:4-hydroxy-3-methylbut-2-enyl diphosphate reductase activity"/>
    <property type="evidence" value="ECO:0007669"/>
    <property type="project" value="UniProtKB-UniRule"/>
</dbReference>
<dbReference type="RefSeq" id="WP_210117003.1">
    <property type="nucleotide sequence ID" value="NZ_CP054257.1"/>
</dbReference>
<comment type="cofactor">
    <cofactor evidence="5">
        <name>[4Fe-4S] cluster</name>
        <dbReference type="ChEBI" id="CHEBI:49883"/>
    </cofactor>
    <text evidence="5">Binds 1 [4Fe-4S] cluster per subunit.</text>
</comment>
<feature type="binding site" evidence="5">
    <location>
        <position position="81"/>
    </location>
    <ligand>
        <name>isopentenyl diphosphate</name>
        <dbReference type="ChEBI" id="CHEBI:128769"/>
    </ligand>
</feature>
<feature type="binding site" evidence="5">
    <location>
        <position position="46"/>
    </location>
    <ligand>
        <name>dimethylallyl diphosphate</name>
        <dbReference type="ChEBI" id="CHEBI:57623"/>
    </ligand>
</feature>
<evidence type="ECO:0000256" key="2">
    <source>
        <dbReference type="ARBA" id="ARBA00022723"/>
    </source>
</evidence>
<dbReference type="CDD" id="cd13944">
    <property type="entry name" value="lytB_ispH"/>
    <property type="match status" value="1"/>
</dbReference>
<dbReference type="GO" id="GO:0019288">
    <property type="term" value="P:isopentenyl diphosphate biosynthetic process, methylerythritol 4-phosphate pathway"/>
    <property type="evidence" value="ECO:0007669"/>
    <property type="project" value="UniProtKB-UniRule"/>
</dbReference>
<dbReference type="Gene3D" id="3.40.1010.20">
    <property type="entry name" value="4-hydroxy-3-methylbut-2-enyl diphosphate reductase, catalytic domain"/>
    <property type="match status" value="2"/>
</dbReference>
<reference evidence="6" key="2">
    <citation type="journal article" date="2021" name="Microbiol. Resour. Announc.">
        <title>Complete Genome Sequences of Three Human Oral Treponema parvum Isolates.</title>
        <authorList>
            <person name="Zeng H."/>
            <person name="Watt R.M."/>
        </authorList>
    </citation>
    <scope>NUCLEOTIDE SEQUENCE</scope>
    <source>
        <strain evidence="6">ATCC 700773</strain>
    </source>
</reference>
<feature type="binding site" evidence="5">
    <location>
        <position position="131"/>
    </location>
    <ligand>
        <name>isopentenyl diphosphate</name>
        <dbReference type="ChEBI" id="CHEBI:128769"/>
    </ligand>
</feature>
<evidence type="ECO:0000313" key="7">
    <source>
        <dbReference type="Proteomes" id="UP000671995"/>
    </source>
</evidence>
<evidence type="ECO:0000256" key="5">
    <source>
        <dbReference type="HAMAP-Rule" id="MF_00191"/>
    </source>
</evidence>
<accession>A0A975F0K5</accession>
<feature type="binding site" evidence="5">
    <location>
        <position position="234"/>
    </location>
    <ligand>
        <name>(2E)-4-hydroxy-3-methylbut-2-enyl diphosphate</name>
        <dbReference type="ChEBI" id="CHEBI:128753"/>
    </ligand>
</feature>
<feature type="binding site" evidence="5">
    <location>
        <position position="46"/>
    </location>
    <ligand>
        <name>isopentenyl diphosphate</name>
        <dbReference type="ChEBI" id="CHEBI:128769"/>
    </ligand>
</feature>
<sequence>MKIIRSDVLGFCMGVCRAVDCVQKAVDENEKSGRAAKLFTMGPLIHNPGVLKKMGEQGVGILKDEALDNLEAGSVVVIRAHGVPPEIYEKLRQKKAVIKDSTCPRVKVSQRRAEEYSKKGYKVILAGDGGHGEVLGIAGFAGKNFLLVKNKEEAENLFSKDIKEGRPMPEKVILLAQTTFSPGEFTSIAEILKNKIPWIEVFNTICSATQERQDALTKLCSQVDGVLVVGGKNSANTQRLFLKAKNMCAHAALVENPEEIPEDFYLLETVGITAGASTPDEMIDAVEDRLSKRTS</sequence>
<feature type="binding site" evidence="5">
    <location>
        <position position="277"/>
    </location>
    <ligand>
        <name>dimethylallyl diphosphate</name>
        <dbReference type="ChEBI" id="CHEBI:57623"/>
    </ligand>
</feature>
<feature type="binding site" evidence="5">
    <location>
        <position position="234"/>
    </location>
    <ligand>
        <name>dimethylallyl diphosphate</name>
        <dbReference type="ChEBI" id="CHEBI:57623"/>
    </ligand>
</feature>
<dbReference type="AlphaFoldDB" id="A0A975F0K5"/>
<dbReference type="EC" id="1.17.7.4" evidence="5"/>
<organism evidence="6 7">
    <name type="scientific">Treponema parvum</name>
    <dbReference type="NCBI Taxonomy" id="138851"/>
    <lineage>
        <taxon>Bacteria</taxon>
        <taxon>Pseudomonadati</taxon>
        <taxon>Spirochaetota</taxon>
        <taxon>Spirochaetia</taxon>
        <taxon>Spirochaetales</taxon>
        <taxon>Treponemataceae</taxon>
        <taxon>Treponema</taxon>
    </lineage>
</organism>
<feature type="binding site" evidence="5">
    <location>
        <position position="178"/>
    </location>
    <ligand>
        <name>(2E)-4-hydroxy-3-methylbut-2-enyl diphosphate</name>
        <dbReference type="ChEBI" id="CHEBI:128753"/>
    </ligand>
</feature>
<comment type="similarity">
    <text evidence="5">Belongs to the IspH family.</text>
</comment>
<comment type="pathway">
    <text evidence="5">Isoprenoid biosynthesis; dimethylallyl diphosphate biosynthesis; dimethylallyl diphosphate from (2E)-4-hydroxy-3-methylbutenyl diphosphate: step 1/1.</text>
</comment>
<dbReference type="PANTHER" id="PTHR30426:SF0">
    <property type="entry name" value="4-HYDROXY-3-METHYLBUT-2-ENYL DIPHOSPHATE REDUCTASE"/>
    <property type="match status" value="1"/>
</dbReference>
<comment type="function">
    <text evidence="5">Catalyzes the conversion of 1-hydroxy-2-methyl-2-(E)-butenyl 4-diphosphate (HMBPP) into a mixture of isopentenyl diphosphate (IPP) and dimethylallyl diphosphate (DMAPP). Acts in the terminal step of the DOXP/MEP pathway for isoprenoid precursor biosynthesis.</text>
</comment>
<feature type="binding site" evidence="5">
    <location>
        <position position="277"/>
    </location>
    <ligand>
        <name>isopentenyl diphosphate</name>
        <dbReference type="ChEBI" id="CHEBI:128769"/>
    </ligand>
</feature>
<feature type="binding site" evidence="5">
    <location>
        <position position="103"/>
    </location>
    <ligand>
        <name>[4Fe-4S] cluster</name>
        <dbReference type="ChEBI" id="CHEBI:49883"/>
    </ligand>
</feature>
<feature type="binding site" evidence="5">
    <location>
        <position position="81"/>
    </location>
    <ligand>
        <name>dimethylallyl diphosphate</name>
        <dbReference type="ChEBI" id="CHEBI:57623"/>
    </ligand>
</feature>
<comment type="catalytic activity">
    <reaction evidence="5">
        <text>dimethylallyl diphosphate + 2 oxidized [2Fe-2S]-[ferredoxin] + H2O = (2E)-4-hydroxy-3-methylbut-2-enyl diphosphate + 2 reduced [2Fe-2S]-[ferredoxin] + 2 H(+)</text>
        <dbReference type="Rhea" id="RHEA:24825"/>
        <dbReference type="Rhea" id="RHEA-COMP:10000"/>
        <dbReference type="Rhea" id="RHEA-COMP:10001"/>
        <dbReference type="ChEBI" id="CHEBI:15377"/>
        <dbReference type="ChEBI" id="CHEBI:15378"/>
        <dbReference type="ChEBI" id="CHEBI:33737"/>
        <dbReference type="ChEBI" id="CHEBI:33738"/>
        <dbReference type="ChEBI" id="CHEBI:57623"/>
        <dbReference type="ChEBI" id="CHEBI:128753"/>
        <dbReference type="EC" id="1.17.7.4"/>
    </reaction>
</comment>
<feature type="binding site" evidence="5">
    <location>
        <position position="234"/>
    </location>
    <ligand>
        <name>isopentenyl diphosphate</name>
        <dbReference type="ChEBI" id="CHEBI:128769"/>
    </ligand>
</feature>
<dbReference type="InterPro" id="IPR003451">
    <property type="entry name" value="LytB/IspH"/>
</dbReference>
<keyword evidence="1 5" id="KW-0004">4Fe-4S</keyword>
<feature type="binding site" evidence="5">
    <location>
        <position position="81"/>
    </location>
    <ligand>
        <name>(2E)-4-hydroxy-3-methylbut-2-enyl diphosphate</name>
        <dbReference type="ChEBI" id="CHEBI:128753"/>
    </ligand>
</feature>
<name>A0A975F0K5_9SPIR</name>
<feature type="binding site" evidence="5">
    <location>
        <position position="206"/>
    </location>
    <ligand>
        <name>[4Fe-4S] cluster</name>
        <dbReference type="ChEBI" id="CHEBI:49883"/>
    </ligand>
</feature>
<comment type="caution">
    <text evidence="5">Lacks conserved residue(s) required for the propagation of feature annotation.</text>
</comment>
<reference evidence="6" key="1">
    <citation type="submission" date="2020-05" db="EMBL/GenBank/DDBJ databases">
        <authorList>
            <person name="Zeng H."/>
            <person name="Chan Y.K."/>
            <person name="Watt R.M."/>
        </authorList>
    </citation>
    <scope>NUCLEOTIDE SEQUENCE</scope>
    <source>
        <strain evidence="6">ATCC 700773</strain>
    </source>
</reference>
<evidence type="ECO:0000256" key="4">
    <source>
        <dbReference type="ARBA" id="ARBA00023014"/>
    </source>
</evidence>
<keyword evidence="5 6" id="KW-0560">Oxidoreductase</keyword>
<dbReference type="GO" id="GO:0050992">
    <property type="term" value="P:dimethylallyl diphosphate biosynthetic process"/>
    <property type="evidence" value="ECO:0007669"/>
    <property type="project" value="UniProtKB-UniRule"/>
</dbReference>
<dbReference type="Pfam" id="PF02401">
    <property type="entry name" value="LYTB"/>
    <property type="match status" value="1"/>
</dbReference>